<keyword evidence="2" id="KW-1185">Reference proteome</keyword>
<reference evidence="1" key="1">
    <citation type="journal article" date="2020" name="Stud. Mycol.">
        <title>101 Dothideomycetes genomes: a test case for predicting lifestyles and emergence of pathogens.</title>
        <authorList>
            <person name="Haridas S."/>
            <person name="Albert R."/>
            <person name="Binder M."/>
            <person name="Bloem J."/>
            <person name="Labutti K."/>
            <person name="Salamov A."/>
            <person name="Andreopoulos B."/>
            <person name="Baker S."/>
            <person name="Barry K."/>
            <person name="Bills G."/>
            <person name="Bluhm B."/>
            <person name="Cannon C."/>
            <person name="Castanera R."/>
            <person name="Culley D."/>
            <person name="Daum C."/>
            <person name="Ezra D."/>
            <person name="Gonzalez J."/>
            <person name="Henrissat B."/>
            <person name="Kuo A."/>
            <person name="Liang C."/>
            <person name="Lipzen A."/>
            <person name="Lutzoni F."/>
            <person name="Magnuson J."/>
            <person name="Mondo S."/>
            <person name="Nolan M."/>
            <person name="Ohm R."/>
            <person name="Pangilinan J."/>
            <person name="Park H.-J."/>
            <person name="Ramirez L."/>
            <person name="Alfaro M."/>
            <person name="Sun H."/>
            <person name="Tritt A."/>
            <person name="Yoshinaga Y."/>
            <person name="Zwiers L.-H."/>
            <person name="Turgeon B."/>
            <person name="Goodwin S."/>
            <person name="Spatafora J."/>
            <person name="Crous P."/>
            <person name="Grigoriev I."/>
        </authorList>
    </citation>
    <scope>NUCLEOTIDE SEQUENCE</scope>
    <source>
        <strain evidence="1">CBS 130266</strain>
    </source>
</reference>
<protein>
    <submittedName>
        <fullName evidence="1">Uncharacterized protein</fullName>
    </submittedName>
</protein>
<dbReference type="AlphaFoldDB" id="A0A9P4NQH8"/>
<comment type="caution">
    <text evidence="1">The sequence shown here is derived from an EMBL/GenBank/DDBJ whole genome shotgun (WGS) entry which is preliminary data.</text>
</comment>
<name>A0A9P4NQH8_9PEZI</name>
<dbReference type="EMBL" id="MU007047">
    <property type="protein sequence ID" value="KAF2429431.1"/>
    <property type="molecule type" value="Genomic_DNA"/>
</dbReference>
<gene>
    <name evidence="1" type="ORF">EJ08DRAFT_278900</name>
</gene>
<sequence>MRIIILSDRGSNVGMRTLFPLYPNTSTRCGRRSIQSFIRHAKKDFVGGDNSLFKLSRHRCYDLPRLSSKPHLPCSRGRHAKRGRHDEWQLKSFPCFFFITHILSHDGLPLCLFFWTWPSTRCGRGGGGSLWLFLVVAVVGGKGGDEKPLAFRLVRRKELENNGL</sequence>
<dbReference type="Proteomes" id="UP000800235">
    <property type="component" value="Unassembled WGS sequence"/>
</dbReference>
<evidence type="ECO:0000313" key="2">
    <source>
        <dbReference type="Proteomes" id="UP000800235"/>
    </source>
</evidence>
<proteinExistence type="predicted"/>
<organism evidence="1 2">
    <name type="scientific">Tothia fuscella</name>
    <dbReference type="NCBI Taxonomy" id="1048955"/>
    <lineage>
        <taxon>Eukaryota</taxon>
        <taxon>Fungi</taxon>
        <taxon>Dikarya</taxon>
        <taxon>Ascomycota</taxon>
        <taxon>Pezizomycotina</taxon>
        <taxon>Dothideomycetes</taxon>
        <taxon>Pleosporomycetidae</taxon>
        <taxon>Venturiales</taxon>
        <taxon>Cylindrosympodiaceae</taxon>
        <taxon>Tothia</taxon>
    </lineage>
</organism>
<accession>A0A9P4NQH8</accession>
<evidence type="ECO:0000313" key="1">
    <source>
        <dbReference type="EMBL" id="KAF2429431.1"/>
    </source>
</evidence>